<dbReference type="Proteomes" id="UP001196413">
    <property type="component" value="Unassembled WGS sequence"/>
</dbReference>
<accession>A0AAD5R626</accession>
<dbReference type="EMBL" id="JAHQIW010006556">
    <property type="protein sequence ID" value="KAJ1369449.1"/>
    <property type="molecule type" value="Genomic_DNA"/>
</dbReference>
<proteinExistence type="predicted"/>
<protein>
    <submittedName>
        <fullName evidence="1">Uncharacterized protein</fullName>
    </submittedName>
</protein>
<evidence type="ECO:0000313" key="1">
    <source>
        <dbReference type="EMBL" id="KAJ1369449.1"/>
    </source>
</evidence>
<sequence>MNFEILKPRPKAQGNTNIFIGDDDFAKRMKQVHDMRSRPIKMSSEEARYYSREESGERVSFLPCLTLVAQVAKVFPAQYNPAVVRHNLQSDSQRLTDVAQP</sequence>
<organism evidence="1 2">
    <name type="scientific">Parelaphostrongylus tenuis</name>
    <name type="common">Meningeal worm</name>
    <dbReference type="NCBI Taxonomy" id="148309"/>
    <lineage>
        <taxon>Eukaryota</taxon>
        <taxon>Metazoa</taxon>
        <taxon>Ecdysozoa</taxon>
        <taxon>Nematoda</taxon>
        <taxon>Chromadorea</taxon>
        <taxon>Rhabditida</taxon>
        <taxon>Rhabditina</taxon>
        <taxon>Rhabditomorpha</taxon>
        <taxon>Strongyloidea</taxon>
        <taxon>Metastrongylidae</taxon>
        <taxon>Parelaphostrongylus</taxon>
    </lineage>
</organism>
<reference evidence="1" key="1">
    <citation type="submission" date="2021-06" db="EMBL/GenBank/DDBJ databases">
        <title>Parelaphostrongylus tenuis whole genome reference sequence.</title>
        <authorList>
            <person name="Garwood T.J."/>
            <person name="Larsen P.A."/>
            <person name="Fountain-Jones N.M."/>
            <person name="Garbe J.R."/>
            <person name="Macchietto M.G."/>
            <person name="Kania S.A."/>
            <person name="Gerhold R.W."/>
            <person name="Richards J.E."/>
            <person name="Wolf T.M."/>
        </authorList>
    </citation>
    <scope>NUCLEOTIDE SEQUENCE</scope>
    <source>
        <strain evidence="1">MNPRO001-30</strain>
        <tissue evidence="1">Meninges</tissue>
    </source>
</reference>
<keyword evidence="2" id="KW-1185">Reference proteome</keyword>
<name>A0AAD5R626_PARTN</name>
<gene>
    <name evidence="1" type="ORF">KIN20_030910</name>
</gene>
<dbReference type="AlphaFoldDB" id="A0AAD5R626"/>
<evidence type="ECO:0000313" key="2">
    <source>
        <dbReference type="Proteomes" id="UP001196413"/>
    </source>
</evidence>
<comment type="caution">
    <text evidence="1">The sequence shown here is derived from an EMBL/GenBank/DDBJ whole genome shotgun (WGS) entry which is preliminary data.</text>
</comment>